<reference evidence="2 3" key="1">
    <citation type="submission" date="2019-10" db="EMBL/GenBank/DDBJ databases">
        <title>Vibrio sp. nov. isolated from a shrimp pond.</title>
        <authorList>
            <person name="Gomez-Gil B."/>
            <person name="Enciso-Ibarra J."/>
            <person name="Enciso-Ibarra K."/>
            <person name="Bolan-Mejia C."/>
        </authorList>
    </citation>
    <scope>NUCLEOTIDE SEQUENCE [LARGE SCALE GENOMIC DNA]</scope>
    <source>
        <strain evidence="2 3">CAIM 722</strain>
    </source>
</reference>
<accession>A0A7X4RW56</accession>
<feature type="domain" description="YagK/YfjJ C-terminal" evidence="1">
    <location>
        <begin position="43"/>
        <end position="208"/>
    </location>
</feature>
<evidence type="ECO:0000259" key="1">
    <source>
        <dbReference type="Pfam" id="PF11726"/>
    </source>
</evidence>
<keyword evidence="3" id="KW-1185">Reference proteome</keyword>
<dbReference type="InterPro" id="IPR057271">
    <property type="entry name" value="YagK_YfjJ_C"/>
</dbReference>
<evidence type="ECO:0000313" key="3">
    <source>
        <dbReference type="Proteomes" id="UP000462621"/>
    </source>
</evidence>
<evidence type="ECO:0000313" key="2">
    <source>
        <dbReference type="EMBL" id="MZI94854.1"/>
    </source>
</evidence>
<name>A0A7X4RW56_9VIBR</name>
<sequence>MRVPSNSNLTVFEGKYFNGMKVYPAELVKEYLECIEKFLDMSLNEHSRLYVFRFDLRYPHKYFCFSENSDISTFIARLNSRLVADLKRKGKEGKSHMRYVWVKEREDSDNDHYHVAISLNKDVYFTKGLFGGKDRNLSKMIQDAWESVIENCIPGQAGLVHFCENGDYRINAKDKKGDEYKKCFERLSYLAKTKTKKFGNGQKNIGSSRK</sequence>
<gene>
    <name evidence="2" type="ORF">F9817_16890</name>
</gene>
<comment type="caution">
    <text evidence="2">The sequence shown here is derived from an EMBL/GenBank/DDBJ whole genome shotgun (WGS) entry which is preliminary data.</text>
</comment>
<dbReference type="EMBL" id="WEKT01000038">
    <property type="protein sequence ID" value="MZI94854.1"/>
    <property type="molecule type" value="Genomic_DNA"/>
</dbReference>
<protein>
    <submittedName>
        <fullName evidence="2">Inovirus Gp2 family protein</fullName>
    </submittedName>
</protein>
<proteinExistence type="predicted"/>
<dbReference type="Proteomes" id="UP000462621">
    <property type="component" value="Unassembled WGS sequence"/>
</dbReference>
<dbReference type="AlphaFoldDB" id="A0A7X4RW56"/>
<dbReference type="RefSeq" id="WP_161157330.1">
    <property type="nucleotide sequence ID" value="NZ_WEKT01000038.1"/>
</dbReference>
<dbReference type="Pfam" id="PF11726">
    <property type="entry name" value="YagK_YfjJ_C"/>
    <property type="match status" value="1"/>
</dbReference>
<organism evidence="2 3">
    <name type="scientific">Vibrio eleionomae</name>
    <dbReference type="NCBI Taxonomy" id="2653505"/>
    <lineage>
        <taxon>Bacteria</taxon>
        <taxon>Pseudomonadati</taxon>
        <taxon>Pseudomonadota</taxon>
        <taxon>Gammaproteobacteria</taxon>
        <taxon>Vibrionales</taxon>
        <taxon>Vibrionaceae</taxon>
        <taxon>Vibrio</taxon>
    </lineage>
</organism>